<organism evidence="1 2">
    <name type="scientific">Mugilogobius chulae</name>
    <name type="common">yellowstripe goby</name>
    <dbReference type="NCBI Taxonomy" id="88201"/>
    <lineage>
        <taxon>Eukaryota</taxon>
        <taxon>Metazoa</taxon>
        <taxon>Chordata</taxon>
        <taxon>Craniata</taxon>
        <taxon>Vertebrata</taxon>
        <taxon>Euteleostomi</taxon>
        <taxon>Actinopterygii</taxon>
        <taxon>Neopterygii</taxon>
        <taxon>Teleostei</taxon>
        <taxon>Neoteleostei</taxon>
        <taxon>Acanthomorphata</taxon>
        <taxon>Gobiaria</taxon>
        <taxon>Gobiiformes</taxon>
        <taxon>Gobioidei</taxon>
        <taxon>Gobiidae</taxon>
        <taxon>Gobionellinae</taxon>
        <taxon>Mugilogobius</taxon>
    </lineage>
</organism>
<sequence>MKKEHFMKLPGNLLKYQGLKFALTVILRPRIPVGPLLGTLCLPQQTIVKPLLSTSRPCAGDQPHQVKPSTPMTTTNIQTCQFLPIVLQACHRSIHHS</sequence>
<dbReference type="Proteomes" id="UP001460270">
    <property type="component" value="Unassembled WGS sequence"/>
</dbReference>
<keyword evidence="2" id="KW-1185">Reference proteome</keyword>
<proteinExistence type="predicted"/>
<accession>A0AAW0PGS8</accession>
<dbReference type="AlphaFoldDB" id="A0AAW0PGS8"/>
<gene>
    <name evidence="1" type="ORF">WMY93_009021</name>
</gene>
<protein>
    <submittedName>
        <fullName evidence="1">Uncharacterized protein</fullName>
    </submittedName>
</protein>
<comment type="caution">
    <text evidence="1">The sequence shown here is derived from an EMBL/GenBank/DDBJ whole genome shotgun (WGS) entry which is preliminary data.</text>
</comment>
<dbReference type="EMBL" id="JBBPFD010000006">
    <property type="protein sequence ID" value="KAK7922119.1"/>
    <property type="molecule type" value="Genomic_DNA"/>
</dbReference>
<evidence type="ECO:0000313" key="2">
    <source>
        <dbReference type="Proteomes" id="UP001460270"/>
    </source>
</evidence>
<name>A0AAW0PGS8_9GOBI</name>
<evidence type="ECO:0000313" key="1">
    <source>
        <dbReference type="EMBL" id="KAK7922119.1"/>
    </source>
</evidence>
<reference evidence="2" key="1">
    <citation type="submission" date="2024-04" db="EMBL/GenBank/DDBJ databases">
        <title>Salinicola lusitanus LLJ914,a marine bacterium isolated from the Okinawa Trough.</title>
        <authorList>
            <person name="Li J."/>
        </authorList>
    </citation>
    <scope>NUCLEOTIDE SEQUENCE [LARGE SCALE GENOMIC DNA]</scope>
</reference>